<name>A0A329MH70_9BACL</name>
<organism evidence="1 2">
    <name type="scientific">Paenibacillus contaminans</name>
    <dbReference type="NCBI Taxonomy" id="450362"/>
    <lineage>
        <taxon>Bacteria</taxon>
        <taxon>Bacillati</taxon>
        <taxon>Bacillota</taxon>
        <taxon>Bacilli</taxon>
        <taxon>Bacillales</taxon>
        <taxon>Paenibacillaceae</taxon>
        <taxon>Paenibacillus</taxon>
    </lineage>
</organism>
<proteinExistence type="predicted"/>
<accession>A0A329MH70</accession>
<protein>
    <submittedName>
        <fullName evidence="1">Uncharacterized protein</fullName>
    </submittedName>
</protein>
<gene>
    <name evidence="1" type="ORF">DQG23_28125</name>
</gene>
<sequence length="61" mass="7115">MGGKIDDDELLDYRVGLAFLNRETRILLWKVEKSSSFFVRLRCRLRISTGLSQAIQPILLY</sequence>
<dbReference type="Proteomes" id="UP000250369">
    <property type="component" value="Unassembled WGS sequence"/>
</dbReference>
<evidence type="ECO:0000313" key="2">
    <source>
        <dbReference type="Proteomes" id="UP000250369"/>
    </source>
</evidence>
<evidence type="ECO:0000313" key="1">
    <source>
        <dbReference type="EMBL" id="RAV16707.1"/>
    </source>
</evidence>
<comment type="caution">
    <text evidence="1">The sequence shown here is derived from an EMBL/GenBank/DDBJ whole genome shotgun (WGS) entry which is preliminary data.</text>
</comment>
<keyword evidence="2" id="KW-1185">Reference proteome</keyword>
<dbReference type="EMBL" id="QMFB01000020">
    <property type="protein sequence ID" value="RAV16707.1"/>
    <property type="molecule type" value="Genomic_DNA"/>
</dbReference>
<reference evidence="1 2" key="1">
    <citation type="journal article" date="2009" name="Int. J. Syst. Evol. Microbiol.">
        <title>Paenibacillus contaminans sp. nov., isolated from a contaminated laboratory plate.</title>
        <authorList>
            <person name="Chou J.H."/>
            <person name="Lee J.H."/>
            <person name="Lin M.C."/>
            <person name="Chang P.S."/>
            <person name="Arun A.B."/>
            <person name="Young C.C."/>
            <person name="Chen W.M."/>
        </authorList>
    </citation>
    <scope>NUCLEOTIDE SEQUENCE [LARGE SCALE GENOMIC DNA]</scope>
    <source>
        <strain evidence="1 2">CKOBP-6</strain>
    </source>
</reference>
<dbReference type="AlphaFoldDB" id="A0A329MH70"/>